<comment type="function">
    <text evidence="6 9">Catalyzes cyclization of the linear tetrapyrrole, hydroxymethylbilane, to the macrocyclic uroporphyrinogen III.</text>
</comment>
<dbReference type="InterPro" id="IPR036108">
    <property type="entry name" value="4pyrrol_syn_uPrphyn_synt_sf"/>
</dbReference>
<dbReference type="AlphaFoldDB" id="A0A653I7I4"/>
<dbReference type="SUPFAM" id="SSF69618">
    <property type="entry name" value="HemD-like"/>
    <property type="match status" value="1"/>
</dbReference>
<dbReference type="PANTHER" id="PTHR38042:SF1">
    <property type="entry name" value="UROPORPHYRINOGEN-III SYNTHASE, CHLOROPLASTIC"/>
    <property type="match status" value="1"/>
</dbReference>
<evidence type="ECO:0000256" key="5">
    <source>
        <dbReference type="ARBA" id="ARBA00023244"/>
    </source>
</evidence>
<accession>A0A653I7I4</accession>
<evidence type="ECO:0000256" key="3">
    <source>
        <dbReference type="ARBA" id="ARBA00013109"/>
    </source>
</evidence>
<dbReference type="Pfam" id="PF02602">
    <property type="entry name" value="HEM4"/>
    <property type="match status" value="1"/>
</dbReference>
<dbReference type="PANTHER" id="PTHR38042">
    <property type="entry name" value="UROPORPHYRINOGEN-III SYNTHASE, CHLOROPLASTIC"/>
    <property type="match status" value="1"/>
</dbReference>
<reference evidence="11 12" key="1">
    <citation type="submission" date="2019-10" db="EMBL/GenBank/DDBJ databases">
        <authorList>
            <person name="Karimi E."/>
        </authorList>
    </citation>
    <scope>NUCLEOTIDE SEQUENCE [LARGE SCALE GENOMIC DNA]</scope>
    <source>
        <strain evidence="11">Exiguobacterium sp. 9Y</strain>
    </source>
</reference>
<evidence type="ECO:0000256" key="2">
    <source>
        <dbReference type="ARBA" id="ARBA00008133"/>
    </source>
</evidence>
<evidence type="ECO:0000256" key="6">
    <source>
        <dbReference type="ARBA" id="ARBA00037589"/>
    </source>
</evidence>
<keyword evidence="5 9" id="KW-0627">Porphyrin biosynthesis</keyword>
<feature type="domain" description="Tetrapyrrole biosynthesis uroporphyrinogen III synthase" evidence="10">
    <location>
        <begin position="31"/>
        <end position="231"/>
    </location>
</feature>
<dbReference type="InterPro" id="IPR003754">
    <property type="entry name" value="4pyrrol_synth_uPrphyn_synth"/>
</dbReference>
<dbReference type="GO" id="GO:0006780">
    <property type="term" value="P:uroporphyrinogen III biosynthetic process"/>
    <property type="evidence" value="ECO:0007669"/>
    <property type="project" value="UniProtKB-UniRule"/>
</dbReference>
<evidence type="ECO:0000256" key="7">
    <source>
        <dbReference type="ARBA" id="ARBA00040167"/>
    </source>
</evidence>
<dbReference type="GO" id="GO:0004852">
    <property type="term" value="F:uroporphyrinogen-III synthase activity"/>
    <property type="evidence" value="ECO:0007669"/>
    <property type="project" value="UniProtKB-UniRule"/>
</dbReference>
<evidence type="ECO:0000259" key="10">
    <source>
        <dbReference type="Pfam" id="PF02602"/>
    </source>
</evidence>
<evidence type="ECO:0000313" key="11">
    <source>
        <dbReference type="EMBL" id="VWX35035.1"/>
    </source>
</evidence>
<dbReference type="EMBL" id="CABWKQ010000013">
    <property type="protein sequence ID" value="VWX35035.1"/>
    <property type="molecule type" value="Genomic_DNA"/>
</dbReference>
<dbReference type="EC" id="4.2.1.75" evidence="3 9"/>
<dbReference type="Gene3D" id="3.40.50.10090">
    <property type="match status" value="2"/>
</dbReference>
<proteinExistence type="inferred from homology"/>
<dbReference type="InterPro" id="IPR039793">
    <property type="entry name" value="UROS/Hem4"/>
</dbReference>
<name>A0A653I7I4_9BACL</name>
<evidence type="ECO:0000256" key="8">
    <source>
        <dbReference type="ARBA" id="ARBA00048617"/>
    </source>
</evidence>
<keyword evidence="12" id="KW-1185">Reference proteome</keyword>
<keyword evidence="4 9" id="KW-0456">Lyase</keyword>
<evidence type="ECO:0000313" key="12">
    <source>
        <dbReference type="Proteomes" id="UP000439752"/>
    </source>
</evidence>
<dbReference type="CDD" id="cd06578">
    <property type="entry name" value="HemD"/>
    <property type="match status" value="1"/>
</dbReference>
<evidence type="ECO:0000256" key="9">
    <source>
        <dbReference type="RuleBase" id="RU366031"/>
    </source>
</evidence>
<comment type="similarity">
    <text evidence="2 9">Belongs to the uroporphyrinogen-III synthase family.</text>
</comment>
<sequence>MPAVAKFSHRCRMTYKRLVLTGSRPPNSQQVQRLAEREIEVIHEPSIETVPVAFELPPALDWLVLTSPTGVERIKADLPRLQKTKIAVVGTKTAQALERAGRTADFIPSAFTGDVLVAELQHQLLPNQRICFARGNRSRQEPLERLKQLVAADILEVVTYETNIRRIPRERLSDATFIGLQSPSAVEALASLALQTHATYVAIGPVTEQAARAAGLYPLRIAKTFTLDGLIDCILEEELL</sequence>
<gene>
    <name evidence="11" type="ORF">EXIGUO9Y_200015</name>
</gene>
<comment type="catalytic activity">
    <reaction evidence="8 9">
        <text>hydroxymethylbilane = uroporphyrinogen III + H2O</text>
        <dbReference type="Rhea" id="RHEA:18965"/>
        <dbReference type="ChEBI" id="CHEBI:15377"/>
        <dbReference type="ChEBI" id="CHEBI:57308"/>
        <dbReference type="ChEBI" id="CHEBI:57845"/>
        <dbReference type="EC" id="4.2.1.75"/>
    </reaction>
</comment>
<protein>
    <recommendedName>
        <fullName evidence="7 9">Uroporphyrinogen-III synthase</fullName>
        <ecNumber evidence="3 9">4.2.1.75</ecNumber>
    </recommendedName>
</protein>
<evidence type="ECO:0000256" key="4">
    <source>
        <dbReference type="ARBA" id="ARBA00023239"/>
    </source>
</evidence>
<dbReference type="GO" id="GO:0006782">
    <property type="term" value="P:protoporphyrinogen IX biosynthetic process"/>
    <property type="evidence" value="ECO:0007669"/>
    <property type="project" value="UniProtKB-UniRule"/>
</dbReference>
<evidence type="ECO:0000256" key="1">
    <source>
        <dbReference type="ARBA" id="ARBA00004772"/>
    </source>
</evidence>
<comment type="pathway">
    <text evidence="1 9">Porphyrin-containing compound metabolism; protoporphyrin-IX biosynthesis; coproporphyrinogen-III from 5-aminolevulinate: step 3/4.</text>
</comment>
<dbReference type="Proteomes" id="UP000439752">
    <property type="component" value="Unassembled WGS sequence"/>
</dbReference>
<dbReference type="UniPathway" id="UPA00251">
    <property type="reaction ID" value="UER00320"/>
</dbReference>
<organism evidence="11 12">
    <name type="scientific">Exiguobacterium oxidotolerans</name>
    <dbReference type="NCBI Taxonomy" id="223958"/>
    <lineage>
        <taxon>Bacteria</taxon>
        <taxon>Bacillati</taxon>
        <taxon>Bacillota</taxon>
        <taxon>Bacilli</taxon>
        <taxon>Bacillales</taxon>
        <taxon>Bacillales Family XII. Incertae Sedis</taxon>
        <taxon>Exiguobacterium</taxon>
    </lineage>
</organism>